<accession>A0A450YTZ9</accession>
<dbReference type="SUPFAM" id="SSF82866">
    <property type="entry name" value="Multidrug efflux transporter AcrB transmembrane domain"/>
    <property type="match status" value="1"/>
</dbReference>
<proteinExistence type="predicted"/>
<reference evidence="1" key="1">
    <citation type="submission" date="2019-02" db="EMBL/GenBank/DDBJ databases">
        <authorList>
            <person name="Gruber-Vodicka R. H."/>
            <person name="Seah K. B. B."/>
        </authorList>
    </citation>
    <scope>NUCLEOTIDE SEQUENCE</scope>
    <source>
        <strain evidence="1">BECK_BZ123</strain>
    </source>
</reference>
<evidence type="ECO:0000313" key="1">
    <source>
        <dbReference type="EMBL" id="VFK44962.1"/>
    </source>
</evidence>
<sequence>MAVSLGFGILFATLLTLFLAPACYRLLEDARMWVSDVATPSPG</sequence>
<evidence type="ECO:0008006" key="2">
    <source>
        <dbReference type="Google" id="ProtNLM"/>
    </source>
</evidence>
<dbReference type="Gene3D" id="1.20.1640.10">
    <property type="entry name" value="Multidrug efflux transporter AcrB transmembrane domain"/>
    <property type="match status" value="1"/>
</dbReference>
<organism evidence="1">
    <name type="scientific">Candidatus Kentrum sp. TC</name>
    <dbReference type="NCBI Taxonomy" id="2126339"/>
    <lineage>
        <taxon>Bacteria</taxon>
        <taxon>Pseudomonadati</taxon>
        <taxon>Pseudomonadota</taxon>
        <taxon>Gammaproteobacteria</taxon>
        <taxon>Candidatus Kentrum</taxon>
    </lineage>
</organism>
<protein>
    <recommendedName>
        <fullName evidence="2">AcrB/AcrD/AcrF family protein</fullName>
    </recommendedName>
</protein>
<gene>
    <name evidence="1" type="ORF">BECKTC1821D_GA0114238_10232</name>
</gene>
<name>A0A450YTZ9_9GAMM</name>
<dbReference type="EMBL" id="CAADFS010000023">
    <property type="protein sequence ID" value="VFK44962.1"/>
    <property type="molecule type" value="Genomic_DNA"/>
</dbReference>
<dbReference type="AlphaFoldDB" id="A0A450YTZ9"/>